<dbReference type="Proteomes" id="UP000324252">
    <property type="component" value="Unassembled WGS sequence"/>
</dbReference>
<protein>
    <submittedName>
        <fullName evidence="2">Replication protein C N-terminal domain-containing protein</fullName>
    </submittedName>
</protein>
<evidence type="ECO:0000313" key="3">
    <source>
        <dbReference type="Proteomes" id="UP000324252"/>
    </source>
</evidence>
<accession>A0A1H0GM28</accession>
<dbReference type="AlphaFoldDB" id="A0A1H0GM28"/>
<sequence>MTQHLTHGGLPSGMTRWQFFGLIKKARRQLGLSNGAVSYLEVAISNTMDEDYFAGRICSFWTSVTKISAQAGVDRRQVARIEADLIRRGLVAKTASDHSRRDGSRRDGKISSEFGINLAPLIARATEIQVAARKAAFEEEEANRLCRRIKKLFGDIRRLCLKDAVEAAEEILPNRRPSTIQNFERLKQVAEALEAVWEDFSAEVSRGEKSHQCDISPAPNTSKENINKTCRVEKRHDAQPIRTTPAQVALLASEPLREIIEFYWSALDKRGALSPRTIQKAAKERADQLGVNSSVWERHCRMLGEERTALCLMIADRNSERLDGYRVRDAAAAFIGMARSEARQGAVINSLLGELIDNVGGHRNGA</sequence>
<evidence type="ECO:0000259" key="1">
    <source>
        <dbReference type="Pfam" id="PF03428"/>
    </source>
</evidence>
<evidence type="ECO:0000313" key="2">
    <source>
        <dbReference type="EMBL" id="SHJ89511.1"/>
    </source>
</evidence>
<name>A0A1H0GM28_9RHOB</name>
<dbReference type="EMBL" id="FQZZ01000002">
    <property type="protein sequence ID" value="SHJ89511.1"/>
    <property type="molecule type" value="Genomic_DNA"/>
</dbReference>
<dbReference type="OrthoDB" id="7488837at2"/>
<reference evidence="2 3" key="1">
    <citation type="submission" date="2016-11" db="EMBL/GenBank/DDBJ databases">
        <authorList>
            <person name="Varghese N."/>
            <person name="Submissions S."/>
        </authorList>
    </citation>
    <scope>NUCLEOTIDE SEQUENCE [LARGE SCALE GENOMIC DNA]</scope>
    <source>
        <strain evidence="2 3">DSM 29620</strain>
    </source>
</reference>
<organism evidence="2 3">
    <name type="scientific">Lutimaribacter pacificus</name>
    <dbReference type="NCBI Taxonomy" id="391948"/>
    <lineage>
        <taxon>Bacteria</taxon>
        <taxon>Pseudomonadati</taxon>
        <taxon>Pseudomonadota</taxon>
        <taxon>Alphaproteobacteria</taxon>
        <taxon>Rhodobacterales</taxon>
        <taxon>Roseobacteraceae</taxon>
        <taxon>Lutimaribacter</taxon>
    </lineage>
</organism>
<gene>
    <name evidence="2" type="ORF">SAMN05444142_102288</name>
</gene>
<dbReference type="RefSeq" id="WP_149787955.1">
    <property type="nucleotide sequence ID" value="NZ_FNIO01000003.1"/>
</dbReference>
<dbReference type="Pfam" id="PF03428">
    <property type="entry name" value="RP-C"/>
    <property type="match status" value="1"/>
</dbReference>
<feature type="domain" description="Plasmid replication protein C N-terminal" evidence="1">
    <location>
        <begin position="9"/>
        <end position="159"/>
    </location>
</feature>
<proteinExistence type="predicted"/>
<keyword evidence="3" id="KW-1185">Reference proteome</keyword>
<dbReference type="InterPro" id="IPR005090">
    <property type="entry name" value="RepC_N"/>
</dbReference>